<name>A0A9P9K0M8_FUSSL</name>
<evidence type="ECO:0008006" key="5">
    <source>
        <dbReference type="Google" id="ProtNLM"/>
    </source>
</evidence>
<evidence type="ECO:0000313" key="3">
    <source>
        <dbReference type="EMBL" id="KAH7239610.1"/>
    </source>
</evidence>
<dbReference type="InterPro" id="IPR036291">
    <property type="entry name" value="NAD(P)-bd_dom_sf"/>
</dbReference>
<reference evidence="3" key="1">
    <citation type="journal article" date="2021" name="Nat. Commun.">
        <title>Genetic determinants of endophytism in the Arabidopsis root mycobiome.</title>
        <authorList>
            <person name="Mesny F."/>
            <person name="Miyauchi S."/>
            <person name="Thiergart T."/>
            <person name="Pickel B."/>
            <person name="Atanasova L."/>
            <person name="Karlsson M."/>
            <person name="Huettel B."/>
            <person name="Barry K.W."/>
            <person name="Haridas S."/>
            <person name="Chen C."/>
            <person name="Bauer D."/>
            <person name="Andreopoulos W."/>
            <person name="Pangilinan J."/>
            <person name="LaButti K."/>
            <person name="Riley R."/>
            <person name="Lipzen A."/>
            <person name="Clum A."/>
            <person name="Drula E."/>
            <person name="Henrissat B."/>
            <person name="Kohler A."/>
            <person name="Grigoriev I.V."/>
            <person name="Martin F.M."/>
            <person name="Hacquard S."/>
        </authorList>
    </citation>
    <scope>NUCLEOTIDE SEQUENCE</scope>
    <source>
        <strain evidence="3">FSSC 5 MPI-SDFR-AT-0091</strain>
    </source>
</reference>
<dbReference type="InterPro" id="IPR051317">
    <property type="entry name" value="Gfo/Idh/MocA_oxidoreduct"/>
</dbReference>
<dbReference type="InterPro" id="IPR000683">
    <property type="entry name" value="Gfo/Idh/MocA-like_OxRdtase_N"/>
</dbReference>
<comment type="caution">
    <text evidence="3">The sequence shown here is derived from an EMBL/GenBank/DDBJ whole genome shotgun (WGS) entry which is preliminary data.</text>
</comment>
<sequence>MAPIRLGIIGLSAHPGSWAAAAHLPYLLSPHGKAHYKIVALCNSSTESAHSAIKTLGLPSDTRAYGNPSDLAQDINVDLVVCSTRVDRHYITIKPSILAGKAVFVEWPLASNTSQARELASLARRQSIRSVVGLQGPATAPISAARKVLEDGLLGKVLSSEVKACGGTGSHDTIPESLRYFTQMAVGGNAITIGFGHLWEFLQTALGDVYDIRSRLQLQRPKVRLASKTGAVIATVESDVPDLVSVTALLRPSQYVESGATVVMTFQKSQPFPGDPCLTWTISGEKGELKFIAQGGTTPRTMASGDVKIVLHDFSTGEISDIPWAWEPWRQELPVAARGVAGIYEAYARGDSTGYCDFEHGLKRHEQLANILSYSH</sequence>
<proteinExistence type="predicted"/>
<dbReference type="Pfam" id="PF22685">
    <property type="entry name" value="Gal80p_C-like"/>
    <property type="match status" value="1"/>
</dbReference>
<dbReference type="Gene3D" id="3.40.50.720">
    <property type="entry name" value="NAD(P)-binding Rossmann-like Domain"/>
    <property type="match status" value="1"/>
</dbReference>
<dbReference type="OrthoDB" id="446809at2759"/>
<gene>
    <name evidence="3" type="ORF">B0J15DRAFT_405494</name>
</gene>
<dbReference type="EMBL" id="JAGTJS010000021">
    <property type="protein sequence ID" value="KAH7239610.1"/>
    <property type="molecule type" value="Genomic_DNA"/>
</dbReference>
<evidence type="ECO:0000259" key="1">
    <source>
        <dbReference type="Pfam" id="PF01408"/>
    </source>
</evidence>
<feature type="domain" description="Gal80p-like C-terminal" evidence="2">
    <location>
        <begin position="142"/>
        <end position="291"/>
    </location>
</feature>
<evidence type="ECO:0000259" key="2">
    <source>
        <dbReference type="Pfam" id="PF22685"/>
    </source>
</evidence>
<dbReference type="PANTHER" id="PTHR43708:SF1">
    <property type="entry name" value="GALACTOSE_LACTOSE METABOLISM REGULATORY PROTEIN GAL80"/>
    <property type="match status" value="1"/>
</dbReference>
<dbReference type="Proteomes" id="UP000736672">
    <property type="component" value="Unassembled WGS sequence"/>
</dbReference>
<dbReference type="SUPFAM" id="SSF51735">
    <property type="entry name" value="NAD(P)-binding Rossmann-fold domains"/>
    <property type="match status" value="1"/>
</dbReference>
<keyword evidence="4" id="KW-1185">Reference proteome</keyword>
<evidence type="ECO:0000313" key="4">
    <source>
        <dbReference type="Proteomes" id="UP000736672"/>
    </source>
</evidence>
<dbReference type="Gene3D" id="3.30.360.10">
    <property type="entry name" value="Dihydrodipicolinate Reductase, domain 2"/>
    <property type="match status" value="1"/>
</dbReference>
<organism evidence="3 4">
    <name type="scientific">Fusarium solani</name>
    <name type="common">Filamentous fungus</name>
    <dbReference type="NCBI Taxonomy" id="169388"/>
    <lineage>
        <taxon>Eukaryota</taxon>
        <taxon>Fungi</taxon>
        <taxon>Dikarya</taxon>
        <taxon>Ascomycota</taxon>
        <taxon>Pezizomycotina</taxon>
        <taxon>Sordariomycetes</taxon>
        <taxon>Hypocreomycetidae</taxon>
        <taxon>Hypocreales</taxon>
        <taxon>Nectriaceae</taxon>
        <taxon>Fusarium</taxon>
        <taxon>Fusarium solani species complex</taxon>
    </lineage>
</organism>
<dbReference type="SUPFAM" id="SSF55347">
    <property type="entry name" value="Glyceraldehyde-3-phosphate dehydrogenase-like, C-terminal domain"/>
    <property type="match status" value="1"/>
</dbReference>
<dbReference type="GO" id="GO:0000166">
    <property type="term" value="F:nucleotide binding"/>
    <property type="evidence" value="ECO:0007669"/>
    <property type="project" value="InterPro"/>
</dbReference>
<dbReference type="AlphaFoldDB" id="A0A9P9K0M8"/>
<dbReference type="InterPro" id="IPR055080">
    <property type="entry name" value="Gal80p-like_C"/>
</dbReference>
<dbReference type="PANTHER" id="PTHR43708">
    <property type="entry name" value="CONSERVED EXPRESSED OXIDOREDUCTASE (EUROFUNG)"/>
    <property type="match status" value="1"/>
</dbReference>
<accession>A0A9P9K0M8</accession>
<feature type="domain" description="Gfo/Idh/MocA-like oxidoreductase N-terminal" evidence="1">
    <location>
        <begin position="4"/>
        <end position="132"/>
    </location>
</feature>
<protein>
    <recommendedName>
        <fullName evidence="5">Galactose/lactose metabolism regulatory protein GAL80</fullName>
    </recommendedName>
</protein>
<dbReference type="Pfam" id="PF01408">
    <property type="entry name" value="GFO_IDH_MocA"/>
    <property type="match status" value="1"/>
</dbReference>